<dbReference type="AlphaFoldDB" id="A0A0U5AZA3"/>
<dbReference type="InterPro" id="IPR005790">
    <property type="entry name" value="DNA_polIII_delta"/>
</dbReference>
<dbReference type="KEGG" id="cthi:THC_0673"/>
<dbReference type="GO" id="GO:0006261">
    <property type="term" value="P:DNA-templated DNA replication"/>
    <property type="evidence" value="ECO:0007669"/>
    <property type="project" value="TreeGrafter"/>
</dbReference>
<accession>A0A0U5AZA3</accession>
<reference evidence="6" key="2">
    <citation type="journal article" date="2016" name="Int. J. Syst. Evol. Microbiol.">
        <title>Caldimicrobium thiodismutans sp. nov., a sulfur-disproportionating bacterium isolated from a hot spring.</title>
        <authorList>
            <person name="Kojima H."/>
            <person name="Umezawa K."/>
            <person name="Fukui M."/>
        </authorList>
    </citation>
    <scope>NUCLEOTIDE SEQUENCE [LARGE SCALE GENOMIC DNA]</scope>
    <source>
        <strain evidence="6">TF1</strain>
    </source>
</reference>
<evidence type="ECO:0000256" key="4">
    <source>
        <dbReference type="ARBA" id="ARBA00022932"/>
    </source>
</evidence>
<keyword evidence="1" id="KW-0808">Transferase</keyword>
<reference evidence="5 6" key="1">
    <citation type="journal article" date="2016" name="Int. J. Syst. Evol. Microbiol.">
        <title>Caldimicrobium thiodismutans sp. nov., a sulfur-disproportionating bacterium isolated from a hot spring, and emended description of the genus Caldimicrobium.</title>
        <authorList>
            <person name="Kojima H."/>
            <person name="Umezawa K."/>
            <person name="Fukui M."/>
        </authorList>
    </citation>
    <scope>NUCLEOTIDE SEQUENCE [LARGE SCALE GENOMIC DNA]</scope>
    <source>
        <strain evidence="5 6">TF1</strain>
    </source>
</reference>
<dbReference type="GO" id="GO:0003887">
    <property type="term" value="F:DNA-directed DNA polymerase activity"/>
    <property type="evidence" value="ECO:0007669"/>
    <property type="project" value="UniProtKB-KW"/>
</dbReference>
<dbReference type="PANTHER" id="PTHR34388">
    <property type="entry name" value="DNA POLYMERASE III SUBUNIT DELTA"/>
    <property type="match status" value="1"/>
</dbReference>
<dbReference type="GO" id="GO:0009360">
    <property type="term" value="C:DNA polymerase III complex"/>
    <property type="evidence" value="ECO:0007669"/>
    <property type="project" value="TreeGrafter"/>
</dbReference>
<dbReference type="STRING" id="1653476.THC_0673"/>
<dbReference type="Proteomes" id="UP000068196">
    <property type="component" value="Chromosome"/>
</dbReference>
<dbReference type="Gene3D" id="1.10.8.60">
    <property type="match status" value="1"/>
</dbReference>
<keyword evidence="4" id="KW-0239">DNA-directed DNA polymerase</keyword>
<dbReference type="SUPFAM" id="SSF52540">
    <property type="entry name" value="P-loop containing nucleoside triphosphate hydrolases"/>
    <property type="match status" value="1"/>
</dbReference>
<evidence type="ECO:0000256" key="3">
    <source>
        <dbReference type="ARBA" id="ARBA00022705"/>
    </source>
</evidence>
<keyword evidence="3" id="KW-0235">DNA replication</keyword>
<evidence type="ECO:0000256" key="2">
    <source>
        <dbReference type="ARBA" id="ARBA00022695"/>
    </source>
</evidence>
<dbReference type="RefSeq" id="WP_068513312.1">
    <property type="nucleotide sequence ID" value="NZ_AP014945.1"/>
</dbReference>
<evidence type="ECO:0000313" key="6">
    <source>
        <dbReference type="Proteomes" id="UP000068196"/>
    </source>
</evidence>
<dbReference type="Gene3D" id="1.20.272.10">
    <property type="match status" value="1"/>
</dbReference>
<protein>
    <recommendedName>
        <fullName evidence="7">DNA polymerase III delta N-terminal domain-containing protein</fullName>
    </recommendedName>
</protein>
<evidence type="ECO:0008006" key="7">
    <source>
        <dbReference type="Google" id="ProtNLM"/>
    </source>
</evidence>
<dbReference type="OrthoDB" id="5430039at2"/>
<dbReference type="EMBL" id="AP014945">
    <property type="protein sequence ID" value="BAU23065.1"/>
    <property type="molecule type" value="Genomic_DNA"/>
</dbReference>
<proteinExistence type="predicted"/>
<dbReference type="PANTHER" id="PTHR34388:SF1">
    <property type="entry name" value="DNA POLYMERASE III SUBUNIT DELTA"/>
    <property type="match status" value="1"/>
</dbReference>
<name>A0A0U5AZA3_9BACT</name>
<keyword evidence="6" id="KW-1185">Reference proteome</keyword>
<organism evidence="5 6">
    <name type="scientific">Caldimicrobium thiodismutans</name>
    <dbReference type="NCBI Taxonomy" id="1653476"/>
    <lineage>
        <taxon>Bacteria</taxon>
        <taxon>Pseudomonadati</taxon>
        <taxon>Thermodesulfobacteriota</taxon>
        <taxon>Thermodesulfobacteria</taxon>
        <taxon>Thermodesulfobacteriales</taxon>
        <taxon>Thermodesulfobacteriaceae</taxon>
        <taxon>Caldimicrobium</taxon>
    </lineage>
</organism>
<dbReference type="InterPro" id="IPR027417">
    <property type="entry name" value="P-loop_NTPase"/>
</dbReference>
<evidence type="ECO:0000313" key="5">
    <source>
        <dbReference type="EMBL" id="BAU23065.1"/>
    </source>
</evidence>
<gene>
    <name evidence="5" type="ORF">THC_0673</name>
</gene>
<dbReference type="GO" id="GO:0003677">
    <property type="term" value="F:DNA binding"/>
    <property type="evidence" value="ECO:0007669"/>
    <property type="project" value="InterPro"/>
</dbReference>
<keyword evidence="2" id="KW-0548">Nucleotidyltransferase</keyword>
<evidence type="ECO:0000256" key="1">
    <source>
        <dbReference type="ARBA" id="ARBA00022679"/>
    </source>
</evidence>
<sequence length="359" mass="42807">MPQFSPLQLYKLVDLAKKNRVAPLYLFIGPYELTLEKAKEIYHILLEKGASLEIYDLRDSEQKKEFLTLKGYQKGLFGLRTIYLITAGEEIPLSKVDEILSNLNSSNQIFSWFLFFNDIKEDHPFYQFALEKGAIIPLHTKKKSELLESEVMLTLQQYGFSMDKKSMSLFLSLVGEEYYNFKNELEKLILYCIDEKVITEEKIWEIIVPSEERAFYLLGDILFEHGPEKTYRTIQHFLDTKTEPKDILNFLLKYFKKLRLLKELLKTNPELEKAENYTQFLKEWQALTKDPLKDFPKLLTDIHPYVAFKMRKYSKRLKEVDAIFLELFEAEWKLKREFIPPSKVFKEFIFNFWQRLSRS</sequence>